<sequence length="171" mass="19089">MIALTTPPRLAPPTTRVRVSYLTGEQADSVHRGRDTDWLADAARDFDGFVADRVGVRERWGVPSEVFWFTSDEHYIGSLVVRHEPPEDDLGGHIGYHVVRPWHRRGHATEMLRQATVIARGLGIDRLLLTVEEDNGPSLRVIEKNGGVHDGRNPDGQLRLWIDTASVPSDG</sequence>
<dbReference type="AlphaFoldDB" id="A0A7K2INL9"/>
<dbReference type="SUPFAM" id="SSF55729">
    <property type="entry name" value="Acyl-CoA N-acyltransferases (Nat)"/>
    <property type="match status" value="1"/>
</dbReference>
<proteinExistence type="predicted"/>
<evidence type="ECO:0000313" key="2">
    <source>
        <dbReference type="EMBL" id="MYR31570.1"/>
    </source>
</evidence>
<keyword evidence="2" id="KW-0808">Transferase</keyword>
<name>A0A7K2INL9_9ACTN</name>
<dbReference type="Gene3D" id="3.40.630.30">
    <property type="match status" value="1"/>
</dbReference>
<dbReference type="RefSeq" id="WP_161110346.1">
    <property type="nucleotide sequence ID" value="NZ_JBEYHC010000026.1"/>
</dbReference>
<accession>A0A7K2INL9</accession>
<dbReference type="InterPro" id="IPR000182">
    <property type="entry name" value="GNAT_dom"/>
</dbReference>
<dbReference type="InterPro" id="IPR016181">
    <property type="entry name" value="Acyl_CoA_acyltransferase"/>
</dbReference>
<evidence type="ECO:0000313" key="3">
    <source>
        <dbReference type="Proteomes" id="UP000467124"/>
    </source>
</evidence>
<dbReference type="PROSITE" id="PS51186">
    <property type="entry name" value="GNAT"/>
    <property type="match status" value="1"/>
</dbReference>
<organism evidence="2 3">
    <name type="scientific">Nocardiopsis alba</name>
    <dbReference type="NCBI Taxonomy" id="53437"/>
    <lineage>
        <taxon>Bacteria</taxon>
        <taxon>Bacillati</taxon>
        <taxon>Actinomycetota</taxon>
        <taxon>Actinomycetes</taxon>
        <taxon>Streptosporangiales</taxon>
        <taxon>Nocardiopsidaceae</taxon>
        <taxon>Nocardiopsis</taxon>
    </lineage>
</organism>
<comment type="caution">
    <text evidence="2">The sequence shown here is derived from an EMBL/GenBank/DDBJ whole genome shotgun (WGS) entry which is preliminary data.</text>
</comment>
<dbReference type="PANTHER" id="PTHR39173">
    <property type="entry name" value="ACETYLTRANSFERASE"/>
    <property type="match status" value="1"/>
</dbReference>
<protein>
    <submittedName>
        <fullName evidence="2">GNAT family N-acetyltransferase</fullName>
    </submittedName>
</protein>
<dbReference type="GO" id="GO:0016747">
    <property type="term" value="F:acyltransferase activity, transferring groups other than amino-acyl groups"/>
    <property type="evidence" value="ECO:0007669"/>
    <property type="project" value="InterPro"/>
</dbReference>
<dbReference type="Pfam" id="PF13302">
    <property type="entry name" value="Acetyltransf_3"/>
    <property type="match status" value="1"/>
</dbReference>
<dbReference type="EMBL" id="WWHY01000001">
    <property type="protein sequence ID" value="MYR31570.1"/>
    <property type="molecule type" value="Genomic_DNA"/>
</dbReference>
<evidence type="ECO:0000259" key="1">
    <source>
        <dbReference type="PROSITE" id="PS51186"/>
    </source>
</evidence>
<dbReference type="PANTHER" id="PTHR39173:SF1">
    <property type="entry name" value="ACETYLTRANSFERASE"/>
    <property type="match status" value="1"/>
</dbReference>
<feature type="domain" description="N-acetyltransferase" evidence="1">
    <location>
        <begin position="17"/>
        <end position="166"/>
    </location>
</feature>
<dbReference type="Proteomes" id="UP000467124">
    <property type="component" value="Unassembled WGS sequence"/>
</dbReference>
<gene>
    <name evidence="2" type="ORF">GTW20_04620</name>
</gene>
<reference evidence="2 3" key="1">
    <citation type="journal article" date="2019" name="Nat. Commun.">
        <title>The antimicrobial potential of Streptomyces from insect microbiomes.</title>
        <authorList>
            <person name="Chevrette M.G."/>
            <person name="Carlson C.M."/>
            <person name="Ortega H.E."/>
            <person name="Thomas C."/>
            <person name="Ananiev G.E."/>
            <person name="Barns K.J."/>
            <person name="Book A.J."/>
            <person name="Cagnazzo J."/>
            <person name="Carlos C."/>
            <person name="Flanigan W."/>
            <person name="Grubbs K.J."/>
            <person name="Horn H.A."/>
            <person name="Hoffmann F.M."/>
            <person name="Klassen J.L."/>
            <person name="Knack J.J."/>
            <person name="Lewin G.R."/>
            <person name="McDonald B.R."/>
            <person name="Muller L."/>
            <person name="Melo W.G.P."/>
            <person name="Pinto-Tomas A.A."/>
            <person name="Schmitz A."/>
            <person name="Wendt-Pienkowski E."/>
            <person name="Wildman S."/>
            <person name="Zhao M."/>
            <person name="Zhang F."/>
            <person name="Bugni T.S."/>
            <person name="Andes D.R."/>
            <person name="Pupo M.T."/>
            <person name="Currie C.R."/>
        </authorList>
    </citation>
    <scope>NUCLEOTIDE SEQUENCE [LARGE SCALE GENOMIC DNA]</scope>
    <source>
        <strain evidence="2 3">SID5840</strain>
    </source>
</reference>